<reference evidence="6 7" key="1">
    <citation type="journal article" date="2019" name="Nat. Ecol. Evol.">
        <title>Megaphylogeny resolves global patterns of mushroom evolution.</title>
        <authorList>
            <person name="Varga T."/>
            <person name="Krizsan K."/>
            <person name="Foldi C."/>
            <person name="Dima B."/>
            <person name="Sanchez-Garcia M."/>
            <person name="Sanchez-Ramirez S."/>
            <person name="Szollosi G.J."/>
            <person name="Szarkandi J.G."/>
            <person name="Papp V."/>
            <person name="Albert L."/>
            <person name="Andreopoulos W."/>
            <person name="Angelini C."/>
            <person name="Antonin V."/>
            <person name="Barry K.W."/>
            <person name="Bougher N.L."/>
            <person name="Buchanan P."/>
            <person name="Buyck B."/>
            <person name="Bense V."/>
            <person name="Catcheside P."/>
            <person name="Chovatia M."/>
            <person name="Cooper J."/>
            <person name="Damon W."/>
            <person name="Desjardin D."/>
            <person name="Finy P."/>
            <person name="Geml J."/>
            <person name="Haridas S."/>
            <person name="Hughes K."/>
            <person name="Justo A."/>
            <person name="Karasinski D."/>
            <person name="Kautmanova I."/>
            <person name="Kiss B."/>
            <person name="Kocsube S."/>
            <person name="Kotiranta H."/>
            <person name="LaButti K.M."/>
            <person name="Lechner B.E."/>
            <person name="Liimatainen K."/>
            <person name="Lipzen A."/>
            <person name="Lukacs Z."/>
            <person name="Mihaltcheva S."/>
            <person name="Morgado L.N."/>
            <person name="Niskanen T."/>
            <person name="Noordeloos M.E."/>
            <person name="Ohm R.A."/>
            <person name="Ortiz-Santana B."/>
            <person name="Ovrebo C."/>
            <person name="Racz N."/>
            <person name="Riley R."/>
            <person name="Savchenko A."/>
            <person name="Shiryaev A."/>
            <person name="Soop K."/>
            <person name="Spirin V."/>
            <person name="Szebenyi C."/>
            <person name="Tomsovsky M."/>
            <person name="Tulloss R.E."/>
            <person name="Uehling J."/>
            <person name="Grigoriev I.V."/>
            <person name="Vagvolgyi C."/>
            <person name="Papp T."/>
            <person name="Martin F.M."/>
            <person name="Miettinen O."/>
            <person name="Hibbett D.S."/>
            <person name="Nagy L.G."/>
        </authorList>
    </citation>
    <scope>NUCLEOTIDE SEQUENCE [LARGE SCALE GENOMIC DNA]</scope>
    <source>
        <strain evidence="6 7">CBS 309.79</strain>
    </source>
</reference>
<dbReference type="InterPro" id="IPR001138">
    <property type="entry name" value="Zn2Cys6_DnaBD"/>
</dbReference>
<keyword evidence="7" id="KW-1185">Reference proteome</keyword>
<dbReference type="OrthoDB" id="424974at2759"/>
<sequence>MSSPIGSTTPPAIHERPGKRNTAQSCAECRRSKLKCNRVFPCEACIRRQCAHLCPQGTLNATKGNAVLLVQNTQLRSQLSDALASKKQLEARLREYETNAPGVQRQESRGSANSGRSSEVTAVDPAGLRDLDQAVGSLSIGAEGQTKYYGETASSDHLGFLLQSHLSSLSTPESQVFAGLEHASKLAHITAYFPLGMAHCPYDKDEIFLPLIPSWDDARVYTELYYEHSAWMYDPLPKSCFEPILASIYHSYDHKTLDTVSPHALASFFIIMASGAYSMDRECEKPRLFYHLARAAFCMDSIYNKSSCSTVEALMVMVTFMLNFDSGGFEARWILMGVCVRIAQSIGLHTDSAHWNLATKEQDRRRGLFWEVFTYDAWMGLVTGRPPAMSAVQTNVRFPEDARPHINEEGLADAYGWHAWKFRYSEDCLAPVIQHIFSSRITFDSLLELDKRIREFPVPAHLKAPGPGEDSSVTWSTDEYHAMTQYCLLCEKESNLLYIHRAYFVHVLQEKPQDPLQHRFGRSVNAVYNSAHRLITSLKDVYNVYPKVIKRSWFFWSGMYSSCVVLAALVIESPKCSLARGALELLQNSIDFYDAGSKDCRPPDTLDKLNKLAHRAKRAYGSQVHKMTNDEDAPENDELSVLNGQKNVIITQTPSNSPSPQTNPHLRPSSSSPRPSGSQTERLLQTRHKRLSLPAGGDLLPSSSVRSEQGSSNARKSSSSGLRGSSLTRDNLRQSTSMGYPTSNLRGTDNVPQASSSSSLSVPGALSSLDLGVPFRPSYSGEMLYPGSDGSTSHGPTHGLFPHDPYRDQEMGVSGPAAEETRRGHSSLPPNGWSNLQDHQSRQTMQTYNTMPTDPLSSTMYSYDSAHLHMSNSYSAPTLYPFAGNLTNTANGSYQIDHQMDGSHFLYGVVDGGDFINPQSQWDAYQAKLYENMQQQTPQHAVQDLPQQNYQTQMYHNGHTHL</sequence>
<feature type="region of interest" description="Disordered" evidence="4">
    <location>
        <begin position="96"/>
        <end position="123"/>
    </location>
</feature>
<dbReference type="InterPro" id="IPR050613">
    <property type="entry name" value="Sec_Metabolite_Reg"/>
</dbReference>
<dbReference type="GO" id="GO:0006351">
    <property type="term" value="P:DNA-templated transcription"/>
    <property type="evidence" value="ECO:0007669"/>
    <property type="project" value="InterPro"/>
</dbReference>
<evidence type="ECO:0000313" key="6">
    <source>
        <dbReference type="EMBL" id="TFL02005.1"/>
    </source>
</evidence>
<dbReference type="PANTHER" id="PTHR31001:SF56">
    <property type="entry name" value="ZN(2)-C6 FUNGAL-TYPE DOMAIN-CONTAINING PROTEIN"/>
    <property type="match status" value="1"/>
</dbReference>
<dbReference type="GO" id="GO:0000981">
    <property type="term" value="F:DNA-binding transcription factor activity, RNA polymerase II-specific"/>
    <property type="evidence" value="ECO:0007669"/>
    <property type="project" value="InterPro"/>
</dbReference>
<protein>
    <submittedName>
        <fullName evidence="6">Fungal-specific transcription factor domain-containing protein</fullName>
    </submittedName>
</protein>
<feature type="region of interest" description="Disordered" evidence="4">
    <location>
        <begin position="618"/>
        <end position="637"/>
    </location>
</feature>
<name>A0A5C3QIZ5_9AGAR</name>
<dbReference type="Proteomes" id="UP000305067">
    <property type="component" value="Unassembled WGS sequence"/>
</dbReference>
<dbReference type="AlphaFoldDB" id="A0A5C3QIZ5"/>
<feature type="compositionally biased region" description="Polar residues" evidence="4">
    <location>
        <begin position="109"/>
        <end position="120"/>
    </location>
</feature>
<feature type="compositionally biased region" description="Polar residues" evidence="4">
    <location>
        <begin position="1"/>
        <end position="10"/>
    </location>
</feature>
<dbReference type="CDD" id="cd12148">
    <property type="entry name" value="fungal_TF_MHR"/>
    <property type="match status" value="1"/>
</dbReference>
<keyword evidence="3" id="KW-0539">Nucleus</keyword>
<dbReference type="EMBL" id="ML178823">
    <property type="protein sequence ID" value="TFL02005.1"/>
    <property type="molecule type" value="Genomic_DNA"/>
</dbReference>
<evidence type="ECO:0000256" key="3">
    <source>
        <dbReference type="ARBA" id="ARBA00023242"/>
    </source>
</evidence>
<dbReference type="PROSITE" id="PS50048">
    <property type="entry name" value="ZN2_CY6_FUNGAL_2"/>
    <property type="match status" value="1"/>
</dbReference>
<dbReference type="GO" id="GO:0005634">
    <property type="term" value="C:nucleus"/>
    <property type="evidence" value="ECO:0007669"/>
    <property type="project" value="UniProtKB-SubCell"/>
</dbReference>
<feature type="region of interest" description="Disordered" evidence="4">
    <location>
        <begin position="1"/>
        <end position="21"/>
    </location>
</feature>
<dbReference type="GO" id="GO:0003677">
    <property type="term" value="F:DNA binding"/>
    <property type="evidence" value="ECO:0007669"/>
    <property type="project" value="InterPro"/>
</dbReference>
<dbReference type="PANTHER" id="PTHR31001">
    <property type="entry name" value="UNCHARACTERIZED TRANSCRIPTIONAL REGULATORY PROTEIN"/>
    <property type="match status" value="1"/>
</dbReference>
<evidence type="ECO:0000259" key="5">
    <source>
        <dbReference type="PROSITE" id="PS50048"/>
    </source>
</evidence>
<dbReference type="GO" id="GO:0008270">
    <property type="term" value="F:zinc ion binding"/>
    <property type="evidence" value="ECO:0007669"/>
    <property type="project" value="InterPro"/>
</dbReference>
<feature type="compositionally biased region" description="Polar residues" evidence="4">
    <location>
        <begin position="733"/>
        <end position="754"/>
    </location>
</feature>
<dbReference type="PROSITE" id="PS00463">
    <property type="entry name" value="ZN2_CY6_FUNGAL_1"/>
    <property type="match status" value="1"/>
</dbReference>
<feature type="region of interest" description="Disordered" evidence="4">
    <location>
        <begin position="650"/>
        <end position="765"/>
    </location>
</feature>
<keyword evidence="2" id="KW-0479">Metal-binding</keyword>
<evidence type="ECO:0000256" key="1">
    <source>
        <dbReference type="ARBA" id="ARBA00004123"/>
    </source>
</evidence>
<dbReference type="CDD" id="cd00067">
    <property type="entry name" value="GAL4"/>
    <property type="match status" value="1"/>
</dbReference>
<feature type="domain" description="Zn(2)-C6 fungal-type" evidence="5">
    <location>
        <begin position="25"/>
        <end position="54"/>
    </location>
</feature>
<evidence type="ECO:0000256" key="4">
    <source>
        <dbReference type="SAM" id="MobiDB-lite"/>
    </source>
</evidence>
<feature type="compositionally biased region" description="Low complexity" evidence="4">
    <location>
        <begin position="711"/>
        <end position="727"/>
    </location>
</feature>
<dbReference type="InterPro" id="IPR036864">
    <property type="entry name" value="Zn2-C6_fun-type_DNA-bd_sf"/>
</dbReference>
<dbReference type="SUPFAM" id="SSF57701">
    <property type="entry name" value="Zn2/Cys6 DNA-binding domain"/>
    <property type="match status" value="1"/>
</dbReference>
<proteinExistence type="predicted"/>
<dbReference type="STRING" id="1884261.A0A5C3QIZ5"/>
<evidence type="ECO:0000256" key="2">
    <source>
        <dbReference type="ARBA" id="ARBA00022723"/>
    </source>
</evidence>
<feature type="compositionally biased region" description="Low complexity" evidence="4">
    <location>
        <begin position="651"/>
        <end position="678"/>
    </location>
</feature>
<dbReference type="Pfam" id="PF04082">
    <property type="entry name" value="Fungal_trans"/>
    <property type="match status" value="1"/>
</dbReference>
<feature type="compositionally biased region" description="Polar residues" evidence="4">
    <location>
        <begin position="701"/>
        <end position="710"/>
    </location>
</feature>
<gene>
    <name evidence="6" type="ORF">BDV98DRAFT_566526</name>
</gene>
<feature type="compositionally biased region" description="Low complexity" evidence="4">
    <location>
        <begin position="755"/>
        <end position="765"/>
    </location>
</feature>
<dbReference type="InterPro" id="IPR007219">
    <property type="entry name" value="XnlR_reg_dom"/>
</dbReference>
<feature type="region of interest" description="Disordered" evidence="4">
    <location>
        <begin position="784"/>
        <end position="835"/>
    </location>
</feature>
<accession>A0A5C3QIZ5</accession>
<comment type="subcellular location">
    <subcellularLocation>
        <location evidence="1">Nucleus</location>
    </subcellularLocation>
</comment>
<evidence type="ECO:0000313" key="7">
    <source>
        <dbReference type="Proteomes" id="UP000305067"/>
    </source>
</evidence>
<dbReference type="SMART" id="SM00906">
    <property type="entry name" value="Fungal_trans"/>
    <property type="match status" value="1"/>
</dbReference>
<organism evidence="6 7">
    <name type="scientific">Pterulicium gracile</name>
    <dbReference type="NCBI Taxonomy" id="1884261"/>
    <lineage>
        <taxon>Eukaryota</taxon>
        <taxon>Fungi</taxon>
        <taxon>Dikarya</taxon>
        <taxon>Basidiomycota</taxon>
        <taxon>Agaricomycotina</taxon>
        <taxon>Agaricomycetes</taxon>
        <taxon>Agaricomycetidae</taxon>
        <taxon>Agaricales</taxon>
        <taxon>Pleurotineae</taxon>
        <taxon>Pterulaceae</taxon>
        <taxon>Pterulicium</taxon>
    </lineage>
</organism>
<dbReference type="SMART" id="SM00066">
    <property type="entry name" value="GAL4"/>
    <property type="match status" value="1"/>
</dbReference>